<dbReference type="InterPro" id="IPR038371">
    <property type="entry name" value="Cu_polyphenol_OxRdtase_sf"/>
</dbReference>
<evidence type="ECO:0000256" key="1">
    <source>
        <dbReference type="ARBA" id="ARBA00000553"/>
    </source>
</evidence>
<dbReference type="EMBL" id="MHNL01000005">
    <property type="protein sequence ID" value="OGZ45809.1"/>
    <property type="molecule type" value="Genomic_DNA"/>
</dbReference>
<evidence type="ECO:0008006" key="12">
    <source>
        <dbReference type="Google" id="ProtNLM"/>
    </source>
</evidence>
<comment type="caution">
    <text evidence="10">The sequence shown here is derived from an EMBL/GenBank/DDBJ whole genome shotgun (WGS) entry which is preliminary data.</text>
</comment>
<evidence type="ECO:0000256" key="6">
    <source>
        <dbReference type="ARBA" id="ARBA00022833"/>
    </source>
</evidence>
<comment type="catalytic activity">
    <reaction evidence="1">
        <text>inosine + phosphate = alpha-D-ribose 1-phosphate + hypoxanthine</text>
        <dbReference type="Rhea" id="RHEA:27646"/>
        <dbReference type="ChEBI" id="CHEBI:17368"/>
        <dbReference type="ChEBI" id="CHEBI:17596"/>
        <dbReference type="ChEBI" id="CHEBI:43474"/>
        <dbReference type="ChEBI" id="CHEBI:57720"/>
        <dbReference type="EC" id="2.4.2.1"/>
    </reaction>
    <physiologicalReaction direction="left-to-right" evidence="1">
        <dbReference type="Rhea" id="RHEA:27647"/>
    </physiologicalReaction>
</comment>
<comment type="catalytic activity">
    <reaction evidence="8">
        <text>adenosine + phosphate = alpha-D-ribose 1-phosphate + adenine</text>
        <dbReference type="Rhea" id="RHEA:27642"/>
        <dbReference type="ChEBI" id="CHEBI:16335"/>
        <dbReference type="ChEBI" id="CHEBI:16708"/>
        <dbReference type="ChEBI" id="CHEBI:43474"/>
        <dbReference type="ChEBI" id="CHEBI:57720"/>
        <dbReference type="EC" id="2.4.2.1"/>
    </reaction>
    <physiologicalReaction direction="left-to-right" evidence="8">
        <dbReference type="Rhea" id="RHEA:27643"/>
    </physiologicalReaction>
</comment>
<dbReference type="Proteomes" id="UP000177785">
    <property type="component" value="Unassembled WGS sequence"/>
</dbReference>
<evidence type="ECO:0000256" key="3">
    <source>
        <dbReference type="ARBA" id="ARBA00022679"/>
    </source>
</evidence>
<evidence type="ECO:0000313" key="11">
    <source>
        <dbReference type="Proteomes" id="UP000177785"/>
    </source>
</evidence>
<proteinExistence type="inferred from homology"/>
<comment type="catalytic activity">
    <reaction evidence="7">
        <text>adenosine + H2O + H(+) = inosine + NH4(+)</text>
        <dbReference type="Rhea" id="RHEA:24408"/>
        <dbReference type="ChEBI" id="CHEBI:15377"/>
        <dbReference type="ChEBI" id="CHEBI:15378"/>
        <dbReference type="ChEBI" id="CHEBI:16335"/>
        <dbReference type="ChEBI" id="CHEBI:17596"/>
        <dbReference type="ChEBI" id="CHEBI:28938"/>
        <dbReference type="EC" id="3.5.4.4"/>
    </reaction>
    <physiologicalReaction direction="left-to-right" evidence="7">
        <dbReference type="Rhea" id="RHEA:24409"/>
    </physiologicalReaction>
</comment>
<keyword evidence="3" id="KW-0808">Transferase</keyword>
<dbReference type="InterPro" id="IPR011324">
    <property type="entry name" value="Cytotoxic_necrot_fac-like_cat"/>
</dbReference>
<evidence type="ECO:0000256" key="8">
    <source>
        <dbReference type="ARBA" id="ARBA00048968"/>
    </source>
</evidence>
<accession>A0A1G2G6D2</accession>
<dbReference type="PANTHER" id="PTHR30616">
    <property type="entry name" value="UNCHARACTERIZED PROTEIN YFIH"/>
    <property type="match status" value="1"/>
</dbReference>
<reference evidence="10 11" key="1">
    <citation type="journal article" date="2016" name="Nat. Commun.">
        <title>Thousands of microbial genomes shed light on interconnected biogeochemical processes in an aquifer system.</title>
        <authorList>
            <person name="Anantharaman K."/>
            <person name="Brown C.T."/>
            <person name="Hug L.A."/>
            <person name="Sharon I."/>
            <person name="Castelle C.J."/>
            <person name="Probst A.J."/>
            <person name="Thomas B.C."/>
            <person name="Singh A."/>
            <person name="Wilkins M.J."/>
            <person name="Karaoz U."/>
            <person name="Brodie E.L."/>
            <person name="Williams K.H."/>
            <person name="Hubbard S.S."/>
            <person name="Banfield J.F."/>
        </authorList>
    </citation>
    <scope>NUCLEOTIDE SEQUENCE [LARGE SCALE GENOMIC DNA]</scope>
</reference>
<gene>
    <name evidence="10" type="ORF">A2756_02795</name>
</gene>
<dbReference type="InterPro" id="IPR003730">
    <property type="entry name" value="Cu_polyphenol_OxRdtase"/>
</dbReference>
<dbReference type="GO" id="GO:0005507">
    <property type="term" value="F:copper ion binding"/>
    <property type="evidence" value="ECO:0007669"/>
    <property type="project" value="TreeGrafter"/>
</dbReference>
<dbReference type="PANTHER" id="PTHR30616:SF2">
    <property type="entry name" value="PURINE NUCLEOSIDE PHOSPHORYLASE LACC1"/>
    <property type="match status" value="1"/>
</dbReference>
<keyword evidence="4" id="KW-0479">Metal-binding</keyword>
<name>A0A1G2G6D2_9BACT</name>
<dbReference type="Gene3D" id="3.60.140.10">
    <property type="entry name" value="CNF1/YfiH-like putative cysteine hydrolases"/>
    <property type="match status" value="1"/>
</dbReference>
<dbReference type="STRING" id="1802115.A2756_02795"/>
<organism evidence="10 11">
    <name type="scientific">Candidatus Ryanbacteria bacterium RIFCSPHIGHO2_01_FULL_48_27</name>
    <dbReference type="NCBI Taxonomy" id="1802115"/>
    <lineage>
        <taxon>Bacteria</taxon>
        <taxon>Candidatus Ryaniibacteriota</taxon>
    </lineage>
</organism>
<evidence type="ECO:0000256" key="2">
    <source>
        <dbReference type="ARBA" id="ARBA00007353"/>
    </source>
</evidence>
<evidence type="ECO:0000256" key="5">
    <source>
        <dbReference type="ARBA" id="ARBA00022801"/>
    </source>
</evidence>
<dbReference type="AlphaFoldDB" id="A0A1G2G6D2"/>
<dbReference type="GO" id="GO:0016787">
    <property type="term" value="F:hydrolase activity"/>
    <property type="evidence" value="ECO:0007669"/>
    <property type="project" value="UniProtKB-KW"/>
</dbReference>
<dbReference type="SUPFAM" id="SSF64438">
    <property type="entry name" value="CNF1/YfiH-like putative cysteine hydrolases"/>
    <property type="match status" value="1"/>
</dbReference>
<dbReference type="GO" id="GO:0017061">
    <property type="term" value="F:S-methyl-5-thioadenosine phosphorylase activity"/>
    <property type="evidence" value="ECO:0007669"/>
    <property type="project" value="UniProtKB-EC"/>
</dbReference>
<dbReference type="Pfam" id="PF02578">
    <property type="entry name" value="Cu-oxidase_4"/>
    <property type="match status" value="1"/>
</dbReference>
<protein>
    <recommendedName>
        <fullName evidence="12">Purine nucleoside phosphorylase</fullName>
    </recommendedName>
</protein>
<evidence type="ECO:0000256" key="7">
    <source>
        <dbReference type="ARBA" id="ARBA00047989"/>
    </source>
</evidence>
<dbReference type="CDD" id="cd16833">
    <property type="entry name" value="YfiH"/>
    <property type="match status" value="1"/>
</dbReference>
<comment type="similarity">
    <text evidence="2">Belongs to the purine nucleoside phosphorylase YfiH/LACC1 family.</text>
</comment>
<sequence length="256" mass="28363">MGELSSASPTVLVIPKSYDLNLFPTLRGVRCGMSRREYGHMNVKRDGGEEFSRQARKNRTDFFATEITAQKRIVEPLLYHTDRLLILAEDNFVASPEVDAVVTQLEDVCLTLTGADCPGILAYDPIANVMGVAHSGWRGTALNILSRLVDAFCICGSDPTNIFLGITPAIHSCCYLVGADVADQFCVKYRSRIKFKKGKFALDLVGVIEDHARELGIASDRITASPVCTCCTEYYFSFRREKTTPPKVAVSYLYLQ</sequence>
<keyword evidence="6" id="KW-0862">Zinc</keyword>
<evidence type="ECO:0000313" key="10">
    <source>
        <dbReference type="EMBL" id="OGZ45809.1"/>
    </source>
</evidence>
<evidence type="ECO:0000256" key="9">
    <source>
        <dbReference type="ARBA" id="ARBA00049893"/>
    </source>
</evidence>
<keyword evidence="5" id="KW-0378">Hydrolase</keyword>
<comment type="catalytic activity">
    <reaction evidence="9">
        <text>S-methyl-5'-thioadenosine + phosphate = 5-(methylsulfanyl)-alpha-D-ribose 1-phosphate + adenine</text>
        <dbReference type="Rhea" id="RHEA:11852"/>
        <dbReference type="ChEBI" id="CHEBI:16708"/>
        <dbReference type="ChEBI" id="CHEBI:17509"/>
        <dbReference type="ChEBI" id="CHEBI:43474"/>
        <dbReference type="ChEBI" id="CHEBI:58533"/>
        <dbReference type="EC" id="2.4.2.28"/>
    </reaction>
    <physiologicalReaction direction="left-to-right" evidence="9">
        <dbReference type="Rhea" id="RHEA:11853"/>
    </physiologicalReaction>
</comment>
<evidence type="ECO:0000256" key="4">
    <source>
        <dbReference type="ARBA" id="ARBA00022723"/>
    </source>
</evidence>